<evidence type="ECO:0000259" key="1">
    <source>
        <dbReference type="Pfam" id="PF13550"/>
    </source>
</evidence>
<accession>A0A8J3DFX6</accession>
<organism evidence="2 3">
    <name type="scientific">Cerasicoccus arenae</name>
    <dbReference type="NCBI Taxonomy" id="424488"/>
    <lineage>
        <taxon>Bacteria</taxon>
        <taxon>Pseudomonadati</taxon>
        <taxon>Verrucomicrobiota</taxon>
        <taxon>Opitutia</taxon>
        <taxon>Puniceicoccales</taxon>
        <taxon>Cerasicoccaceae</taxon>
        <taxon>Cerasicoccus</taxon>
    </lineage>
</organism>
<keyword evidence="3" id="KW-1185">Reference proteome</keyword>
<evidence type="ECO:0000313" key="3">
    <source>
        <dbReference type="Proteomes" id="UP000642829"/>
    </source>
</evidence>
<reference evidence="2" key="1">
    <citation type="journal article" date="2014" name="Int. J. Syst. Evol. Microbiol.">
        <title>Complete genome sequence of Corynebacterium casei LMG S-19264T (=DSM 44701T), isolated from a smear-ripened cheese.</title>
        <authorList>
            <consortium name="US DOE Joint Genome Institute (JGI-PGF)"/>
            <person name="Walter F."/>
            <person name="Albersmeier A."/>
            <person name="Kalinowski J."/>
            <person name="Ruckert C."/>
        </authorList>
    </citation>
    <scope>NUCLEOTIDE SEQUENCE</scope>
    <source>
        <strain evidence="2">KCTC 12870</strain>
    </source>
</reference>
<comment type="caution">
    <text evidence="2">The sequence shown here is derived from an EMBL/GenBank/DDBJ whole genome shotgun (WGS) entry which is preliminary data.</text>
</comment>
<name>A0A8J3DFX6_9BACT</name>
<dbReference type="InterPro" id="IPR032876">
    <property type="entry name" value="J_dom"/>
</dbReference>
<feature type="domain" description="Tip attachment protein J" evidence="1">
    <location>
        <begin position="399"/>
        <end position="561"/>
    </location>
</feature>
<proteinExistence type="predicted"/>
<evidence type="ECO:0000313" key="2">
    <source>
        <dbReference type="EMBL" id="GHC02171.1"/>
    </source>
</evidence>
<gene>
    <name evidence="2" type="ORF">GCM10007047_18370</name>
</gene>
<dbReference type="AlphaFoldDB" id="A0A8J3DFX6"/>
<dbReference type="Pfam" id="PF13550">
    <property type="entry name" value="Phage-tail_3"/>
    <property type="match status" value="1"/>
</dbReference>
<protein>
    <recommendedName>
        <fullName evidence="1">Tip attachment protein J domain-containing protein</fullName>
    </recommendedName>
</protein>
<reference evidence="2" key="2">
    <citation type="submission" date="2020-09" db="EMBL/GenBank/DDBJ databases">
        <authorList>
            <person name="Sun Q."/>
            <person name="Kim S."/>
        </authorList>
    </citation>
    <scope>NUCLEOTIDE SEQUENCE</scope>
    <source>
        <strain evidence="2">KCTC 12870</strain>
    </source>
</reference>
<sequence length="646" mass="72469">MADSKVQIPWEKFYERRQRNFREPAAHRRIVYGEQKLSGPILFFETRGSTNDDAWLWVALAGHEVAEIGDVWLDDEVVSLTVNGSDPNRYSSQSGRFSGLVELQKFLGTDDQTVPAWITSELSGQWVNYPQLGLTEDVRVRALTSDPWTVWDVGPPPASPSGDYRVYMFQVSAYYEEWRYNYPFTVTTEPSPSSRTFTPSAPTGVDDPQWSFFPDRPGSQTYEMRLAGAGHFERWQISYGLWGTYADFNSAGVIIGSWSAPQFLMGQSNTGSKVQFEISQVWTDKHRLRGIAGIMIKIDYDADQFDGNSVPEVKALVRGKKVRDFSISTVDPPIVSSRNPANCLADYLCDPVFGQGANWETDFDLTALQEAAQACNDPVNGTSDASRFRCDGAFESDEEPGKIIQALTSCMAGRSIFTAGQWIIHAGVWREPVLELSEQDLVSGVTLSTLSQRDLANGVKGTYLSPENDWTPYDFPAFTDSAALRDDNNERNWMEREYDFTTDEAVARRLAMIDLRTLRAADHAFEAEFSLKALQLRPGDNITFTYDRFGWDAKSFEVQAWRLIPPEDETGWRVGLALVATEQHVYGEDGFLIMEDGSGLLTEDGGHLALEDGYLYAEGYFLTEAGETLLTEDNTPLTLEFTNTDL</sequence>
<dbReference type="EMBL" id="BMXG01000010">
    <property type="protein sequence ID" value="GHC02171.1"/>
    <property type="molecule type" value="Genomic_DNA"/>
</dbReference>
<dbReference type="Proteomes" id="UP000642829">
    <property type="component" value="Unassembled WGS sequence"/>
</dbReference>
<dbReference type="RefSeq" id="WP_189514346.1">
    <property type="nucleotide sequence ID" value="NZ_BMXG01000010.1"/>
</dbReference>